<accession>A0A507QJZ7</accession>
<dbReference type="EMBL" id="VIFY01000188">
    <property type="protein sequence ID" value="TQB68808.1"/>
    <property type="molecule type" value="Genomic_DNA"/>
</dbReference>
<sequence>MSTTVGTPPSMPVSVAPDSNWQTTAPVPLTRRSFLDVLAGTLPVIKVPHFISSELSEKIVQQLQPRFTPYLHATGPPVDKVGVAQFEFQAQSEEDMKSRRGDEKQRYLDEVKKVASLHDDLSAAVGTNVWQKVIDTLATLVPEWDVEVAREPSCGDHQYYSGIFRKINHGTPPHCDWCPYDVPAEEGWILSKISCQAVFNLYLTPATTGGRTTIYDVQWTEDALRYRDPESYGYSRALVDGHAQCSFDVEVGQLCIFNSRNMHEVAPVGDQNAPRIALASFIGLLPSEVTGGKPRLIFWS</sequence>
<keyword evidence="3" id="KW-1185">Reference proteome</keyword>
<evidence type="ECO:0000256" key="1">
    <source>
        <dbReference type="SAM" id="MobiDB-lite"/>
    </source>
</evidence>
<proteinExistence type="predicted"/>
<dbReference type="SUPFAM" id="SSF51197">
    <property type="entry name" value="Clavaminate synthase-like"/>
    <property type="match status" value="1"/>
</dbReference>
<organism evidence="2 3">
    <name type="scientific">Monascus purpureus</name>
    <name type="common">Red mold</name>
    <name type="synonym">Monascus anka</name>
    <dbReference type="NCBI Taxonomy" id="5098"/>
    <lineage>
        <taxon>Eukaryota</taxon>
        <taxon>Fungi</taxon>
        <taxon>Dikarya</taxon>
        <taxon>Ascomycota</taxon>
        <taxon>Pezizomycotina</taxon>
        <taxon>Eurotiomycetes</taxon>
        <taxon>Eurotiomycetidae</taxon>
        <taxon>Eurotiales</taxon>
        <taxon>Aspergillaceae</taxon>
        <taxon>Monascus</taxon>
    </lineage>
</organism>
<evidence type="ECO:0008006" key="4">
    <source>
        <dbReference type="Google" id="ProtNLM"/>
    </source>
</evidence>
<dbReference type="Proteomes" id="UP000319663">
    <property type="component" value="Unassembled WGS sequence"/>
</dbReference>
<dbReference type="AlphaFoldDB" id="A0A507QJZ7"/>
<evidence type="ECO:0000313" key="2">
    <source>
        <dbReference type="EMBL" id="TQB68808.1"/>
    </source>
</evidence>
<name>A0A507QJZ7_MONPU</name>
<comment type="caution">
    <text evidence="2">The sequence shown here is derived from an EMBL/GenBank/DDBJ whole genome shotgun (WGS) entry which is preliminary data.</text>
</comment>
<protein>
    <recommendedName>
        <fullName evidence="4">Prolyl 4-hydroxylase alpha subunit Fe(2+) 2OG dioxygenase domain-containing protein</fullName>
    </recommendedName>
</protein>
<reference evidence="2 3" key="1">
    <citation type="submission" date="2019-06" db="EMBL/GenBank/DDBJ databases">
        <title>Wine fermentation using esterase from Monascus purpureus.</title>
        <authorList>
            <person name="Geng C."/>
            <person name="Zhang Y."/>
        </authorList>
    </citation>
    <scope>NUCLEOTIDE SEQUENCE [LARGE SCALE GENOMIC DNA]</scope>
    <source>
        <strain evidence="2">HQ1</strain>
    </source>
</reference>
<dbReference type="OrthoDB" id="5282017at2759"/>
<gene>
    <name evidence="2" type="ORF">MPDQ_002710</name>
</gene>
<evidence type="ECO:0000313" key="3">
    <source>
        <dbReference type="Proteomes" id="UP000319663"/>
    </source>
</evidence>
<dbReference type="Gene3D" id="2.60.120.620">
    <property type="entry name" value="q2cbj1_9rhob like domain"/>
    <property type="match status" value="1"/>
</dbReference>
<feature type="region of interest" description="Disordered" evidence="1">
    <location>
        <begin position="1"/>
        <end position="21"/>
    </location>
</feature>